<dbReference type="AlphaFoldDB" id="A6J563"/>
<dbReference type="EMBL" id="CH473975">
    <property type="protein sequence ID" value="EDL95736.1"/>
    <property type="molecule type" value="Genomic_DNA"/>
</dbReference>
<organism evidence="1 2">
    <name type="scientific">Rattus norvegicus</name>
    <name type="common">Rat</name>
    <dbReference type="NCBI Taxonomy" id="10116"/>
    <lineage>
        <taxon>Eukaryota</taxon>
        <taxon>Metazoa</taxon>
        <taxon>Chordata</taxon>
        <taxon>Craniata</taxon>
        <taxon>Vertebrata</taxon>
        <taxon>Euteleostomi</taxon>
        <taxon>Mammalia</taxon>
        <taxon>Eutheria</taxon>
        <taxon>Euarchontoglires</taxon>
        <taxon>Glires</taxon>
        <taxon>Rodentia</taxon>
        <taxon>Myomorpha</taxon>
        <taxon>Muroidea</taxon>
        <taxon>Muridae</taxon>
        <taxon>Murinae</taxon>
        <taxon>Rattus</taxon>
    </lineage>
</organism>
<name>A6J563_RAT</name>
<evidence type="ECO:0000313" key="2">
    <source>
        <dbReference type="Proteomes" id="UP000234681"/>
    </source>
</evidence>
<dbReference type="Proteomes" id="UP000234681">
    <property type="component" value="Chromosome 8"/>
</dbReference>
<gene>
    <name evidence="1" type="ORF">rCG_57959</name>
</gene>
<accession>A6J563</accession>
<protein>
    <submittedName>
        <fullName evidence="1">RCG57959</fullName>
    </submittedName>
</protein>
<proteinExistence type="predicted"/>
<sequence>MMTPSSLWFSHLPCVIRWDSPIASLRRRLGWTPIHGKIYMTIASMHINLEDKGLSWWKLSGLITGTDMKRPACHWGGNVLVPNSVTHIAELEKAEVKDLTAKLG</sequence>
<reference evidence="2" key="1">
    <citation type="submission" date="2005-09" db="EMBL/GenBank/DDBJ databases">
        <authorList>
            <person name="Mural R.J."/>
            <person name="Li P.W."/>
            <person name="Adams M.D."/>
            <person name="Amanatides P.G."/>
            <person name="Baden-Tillson H."/>
            <person name="Barnstead M."/>
            <person name="Chin S.H."/>
            <person name="Dew I."/>
            <person name="Evans C.A."/>
            <person name="Ferriera S."/>
            <person name="Flanigan M."/>
            <person name="Fosler C."/>
            <person name="Glodek A."/>
            <person name="Gu Z."/>
            <person name="Holt R.A."/>
            <person name="Jennings D."/>
            <person name="Kraft C.L."/>
            <person name="Lu F."/>
            <person name="Nguyen T."/>
            <person name="Nusskern D.R."/>
            <person name="Pfannkoch C.M."/>
            <person name="Sitter C."/>
            <person name="Sutton G.G."/>
            <person name="Venter J.C."/>
            <person name="Wang Z."/>
            <person name="Woodage T."/>
            <person name="Zheng X.H."/>
            <person name="Zhong F."/>
        </authorList>
    </citation>
    <scope>NUCLEOTIDE SEQUENCE [LARGE SCALE GENOMIC DNA]</scope>
    <source>
        <strain>BN</strain>
        <strain evidence="2">Sprague-Dawley</strain>
    </source>
</reference>
<evidence type="ECO:0000313" key="1">
    <source>
        <dbReference type="EMBL" id="EDL95736.1"/>
    </source>
</evidence>